<organism evidence="5 6">
    <name type="scientific">Fusobacterium equinum</name>
    <dbReference type="NCBI Taxonomy" id="134605"/>
    <lineage>
        <taxon>Bacteria</taxon>
        <taxon>Fusobacteriati</taxon>
        <taxon>Fusobacteriota</taxon>
        <taxon>Fusobacteriia</taxon>
        <taxon>Fusobacteriales</taxon>
        <taxon>Fusobacteriaceae</taxon>
        <taxon>Fusobacterium</taxon>
    </lineage>
</organism>
<reference evidence="6" key="1">
    <citation type="submission" date="2016-01" db="EMBL/GenBank/DDBJ databases">
        <authorList>
            <person name="Mitreva M."/>
            <person name="Pepin K.H."/>
            <person name="Mihindukulasuriya K.A."/>
            <person name="Fulton R."/>
            <person name="Fronick C."/>
            <person name="O'Laughlin M."/>
            <person name="Miner T."/>
            <person name="Herter B."/>
            <person name="Rosa B.A."/>
            <person name="Cordes M."/>
            <person name="Tomlinson C."/>
            <person name="Wollam A."/>
            <person name="Palsikar V.B."/>
            <person name="Mardis E.R."/>
            <person name="Wilson R.K."/>
        </authorList>
    </citation>
    <scope>NUCLEOTIDE SEQUENCE [LARGE SCALE GENOMIC DNA]</scope>
    <source>
        <strain evidence="6">CMW8396</strain>
    </source>
</reference>
<dbReference type="InterPro" id="IPR008638">
    <property type="entry name" value="FhaB/CdiA-like_TPS"/>
</dbReference>
<feature type="compositionally biased region" description="Basic and acidic residues" evidence="2">
    <location>
        <begin position="2348"/>
        <end position="2357"/>
    </location>
</feature>
<feature type="region of interest" description="Disordered" evidence="2">
    <location>
        <begin position="2334"/>
        <end position="2357"/>
    </location>
</feature>
<dbReference type="Pfam" id="PF13332">
    <property type="entry name" value="Fil_haemagg_2"/>
    <property type="match status" value="3"/>
</dbReference>
<feature type="domain" description="Filamentous haemagglutinin FhaB/tRNA nuclease CdiA-like TPS" evidence="4">
    <location>
        <begin position="38"/>
        <end position="160"/>
    </location>
</feature>
<dbReference type="InterPro" id="IPR011050">
    <property type="entry name" value="Pectin_lyase_fold/virulence"/>
</dbReference>
<dbReference type="Proteomes" id="UP000070617">
    <property type="component" value="Unassembled WGS sequence"/>
</dbReference>
<feature type="compositionally biased region" description="Polar residues" evidence="2">
    <location>
        <begin position="1763"/>
        <end position="1772"/>
    </location>
</feature>
<keyword evidence="3" id="KW-0732">Signal</keyword>
<evidence type="ECO:0000256" key="2">
    <source>
        <dbReference type="SAM" id="MobiDB-lite"/>
    </source>
</evidence>
<evidence type="ECO:0000313" key="5">
    <source>
        <dbReference type="EMBL" id="KXA14213.1"/>
    </source>
</evidence>
<dbReference type="SUPFAM" id="SSF51126">
    <property type="entry name" value="Pectin lyase-like"/>
    <property type="match status" value="1"/>
</dbReference>
<comment type="caution">
    <text evidence="5">The sequence shown here is derived from an EMBL/GenBank/DDBJ whole genome shotgun (WGS) entry which is preliminary data.</text>
</comment>
<dbReference type="Pfam" id="PF05860">
    <property type="entry name" value="TPS"/>
    <property type="match status" value="1"/>
</dbReference>
<protein>
    <submittedName>
        <fullName evidence="5">Putative D-tyrosyl-tRNA(Tyr) deacylase</fullName>
    </submittedName>
</protein>
<dbReference type="EMBL" id="LRPX01000053">
    <property type="protein sequence ID" value="KXA14213.1"/>
    <property type="molecule type" value="Genomic_DNA"/>
</dbReference>
<dbReference type="InterPro" id="IPR025157">
    <property type="entry name" value="Hemagglutinin_rpt"/>
</dbReference>
<feature type="chain" id="PRO_5007457893" evidence="3">
    <location>
        <begin position="20"/>
        <end position="2502"/>
    </location>
</feature>
<gene>
    <name evidence="5" type="ORF">HMPREF3206_01102</name>
</gene>
<name>A0A133ND72_9FUSO</name>
<dbReference type="PATRIC" id="fig|134605.3.peg.1086"/>
<dbReference type="NCBIfam" id="TIGR01901">
    <property type="entry name" value="adhes_NPXG"/>
    <property type="match status" value="1"/>
</dbReference>
<evidence type="ECO:0000313" key="6">
    <source>
        <dbReference type="Proteomes" id="UP000070617"/>
    </source>
</evidence>
<dbReference type="SMART" id="SM00912">
    <property type="entry name" value="Haemagg_act"/>
    <property type="match status" value="1"/>
</dbReference>
<dbReference type="STRING" id="134605.HMPREF3206_01102"/>
<dbReference type="RefSeq" id="WP_060793691.1">
    <property type="nucleotide sequence ID" value="NZ_KQ956546.1"/>
</dbReference>
<dbReference type="Gene3D" id="2.160.20.10">
    <property type="entry name" value="Single-stranded right-handed beta-helix, Pectin lyase-like"/>
    <property type="match status" value="1"/>
</dbReference>
<feature type="region of interest" description="Disordered" evidence="2">
    <location>
        <begin position="1760"/>
        <end position="1799"/>
    </location>
</feature>
<evidence type="ECO:0000256" key="1">
    <source>
        <dbReference type="SAM" id="Coils"/>
    </source>
</evidence>
<keyword evidence="1" id="KW-0175">Coiled coil</keyword>
<dbReference type="InterPro" id="IPR012334">
    <property type="entry name" value="Pectin_lyas_fold"/>
</dbReference>
<evidence type="ECO:0000259" key="4">
    <source>
        <dbReference type="SMART" id="SM00912"/>
    </source>
</evidence>
<dbReference type="NCBIfam" id="TIGR01731">
    <property type="entry name" value="fil_hemag_20aa"/>
    <property type="match status" value="2"/>
</dbReference>
<dbReference type="InterPro" id="IPR010069">
    <property type="entry name" value="CdiA_FHA1_rpt"/>
</dbReference>
<evidence type="ECO:0000256" key="3">
    <source>
        <dbReference type="SAM" id="SignalP"/>
    </source>
</evidence>
<proteinExistence type="predicted"/>
<keyword evidence="6" id="KW-1185">Reference proteome</keyword>
<feature type="signal peptide" evidence="3">
    <location>
        <begin position="1"/>
        <end position="19"/>
    </location>
</feature>
<accession>A0A133ND72</accession>
<dbReference type="GO" id="GO:0003824">
    <property type="term" value="F:catalytic activity"/>
    <property type="evidence" value="ECO:0007669"/>
    <property type="project" value="UniProtKB-ARBA"/>
</dbReference>
<feature type="coiled-coil region" evidence="1">
    <location>
        <begin position="346"/>
        <end position="373"/>
    </location>
</feature>
<sequence length="2502" mass="277282">MKKRMGILYTIFMGLSLYAANVEVDKQASPNLRMDKAPNGIPLVNIEAPNEKGWSHNVFREYHVGKEGIIYNNGLYFSDSQLGGVIYGNPNLQAGQKTAGTILTEISGSGRSKLEGFTEIAGDKANYILANPNGIYINGAGFLNTPQVTLTTGKANTETVSGGKIEIDGKGVDLRNVNRSAFITRVAELSGPVYGGKEVIFQLGKGVAEGEEKPEFSFDARALGSLYAGRIEIISNEKGVGVKSLAPLRATAADLHMSVQGKAELKTAEAKTKIQLEAEAAKIQEKLLAEKSIQMKLQTLENRGEIAANETVQISGDVQNHHRISANKNILLQGKTLVNEGELLSNQEMTIEMEQFENKKKAESKEMKITAREVKNTGNIAANFMNVTIEKLKNEGDFIAYQDGKAKISQWENTKRFQTGELDSDVLKNYGKILTRRDFGVRHFENQGQVSSLGNISIQSAKNGTEGRIQSQREIKIASSLENEGKIQGKTIEIHHAKNRGEIGAIENLKAYELENHGILEARNIQIRNQGKLFNGGYLQSTESGSLEIHAKELENAKEIHSDNVLHIKTEVLKNQGNILSKNLLDVETAHLENANILYGRKQVGIQTGVFQNTGKIYSNHTMKLKATEVDLDENILAKDLLQVETDRLKLDKGYITESDLELRIKGDYKNSKELVAKNLSLQAENIHNESLLGSKGRLTLKSKKLFNRENALLFSREDSVLHGETLENHGEIYSGKNLHMEYTDSIRNLTARMEAEGDIGIKTKLFENKGHLTGDYSKKWVKGSHSSLDVQKLPKSFLKRVDEELQEEYDGSGRRHKRWEGEKYLSRAEEGESHYISHKSFVRAGKNLDIIADRVLNQEADIVVNQDFHVKAKEFINTREKKEIKIRLQFAREYSYKKRLRRRHKRTHSTFRAVLPWKQDLYSDKSTRVLVGGKLSIEAKKVGNGEYTQGTESIFKQSPSSFQIINNVQSPIFETKKTSEINPLPYLTLPTGENGQFRMSSPDSNPKFSYLIETNSRFTDKGMYLGSDYFFSRISFNPDRNIRLLGDSYYETKLINQAVLEGTGKRYLYSSDHNVERKMLFDAGIKAQKDLQLSLGIALTKEQLERLTSDILWYVEEEVHGEKVLVPKLYLSSKTVAAISEQKGNILSSGNDLEIQAMEVANTGKIEGEKKVLISAQDFSQEALYETTGVKGERVKVSTTKDLQNLGGEFLAKEEMILESKGKLQNEKKISIHKNDYHDVFSTSAGSGKIQGKSVSVSGKRVENKGAEIQAKEKVFIFGEKGISLDTVETLSGKVSGSPNNYVKTEQRRNLGSEVHGERVELLSGKDILVKGSKLSAEKELDLAAKENIEVVAAQDSDLYERHKEKSKSFGRGSSETEIHYTTSHRASQLQGENVELHAGKDIAVLGSHIQAGVEGKAVLEAEGKITQAGVKDTEYSFHEKTKTGFLGITKKTKSQESYREEAVKSATVAGEQGAYYDAKYDLVLEGVNVVSTGKVTLQGKNISLKPLETTSWTEVKEKKRGFAGNIGNGGVSISYGRDKKSQKDTQKTQNISEITSGKTLTISAEETLTGSSVNLYGREGIRLTGEEGIHLSTAKNTREVQQKQSSTRVGANIGVKSEIKNTFENLRNPKSLIDAQGNVYGVINTASKLTGAIKDGAKVTNSIISKKYEEKSDSVKSSNLEGISKNWKDYLSAGVSLTKKKAESRNYQEKVVQNQMESEGNIVLSSKQGSISLEGTEIKTPKDVKLLAKEKVEVRAAEQKNAFSSSSSQRGAGLDMNGSLTASASGQKGRGEGTSYVNSHIQAGGDYQVLAKEILHEGANVKANTIHMKGEKILVASKQDTSHQKDSSYGGSLSFSVNPKVTLNSVQLSARKGKGKGAWVNEQTSLLAEHGGEMVAEHLENRGAIFASESETNQLKIRAHHLEVHDLEDSHHYENRGGGVSLSSKVPNISVSHDKIEKEQKTRATAVNTEFVIAGEEKKAEELGFNTELSKAQEISKEKEKHLNAELHTDLLEKEEYEKIVSAGRKLKAVGEALVSEGRGGKYNSFKEGLHGIYVDEFKKAHEKEWNLVKDKSLDPQKRLAIIRKLQTEFYANHGYTGVLPEILLTTESRSFTQDGRNEKGEKQAEKIFLSIENLNDEEIGAAFLVAHETAHLNTYEEGKSGEESSLYTRSKVDKEDRKQQFSAAEKEKYLQGLEKYKEKKSIEEQTAEGKAIPEEERENFSKEEVGDFVVGFGGAFSQDLTYNTYKIDEKYLPQTNAYHYGKTFGHSASTIVGYIGSSIGGGMNGGGMAFAPVTGGSSLVVIPVGTAVQGYFTGVLVTAGINATIEKEQAVTREFSKSNSGSSSTEEKISSDYKTKAGKKKVEKVLEEGQSLEQHNQKYRVENIKNKKIQVGGTQEHTNKTVGHWEKMVDIAEEAAKNPQVKKVYLNERLHKISPEKFKNNRLRPDVVIEYENETFRLIEVQSTTDEFGRLKNKLQKLQTQYGKDIIIDSEIIKPKGGK</sequence>